<dbReference type="Gene3D" id="3.30.750.24">
    <property type="entry name" value="STAS domain"/>
    <property type="match status" value="1"/>
</dbReference>
<dbReference type="PANTHER" id="PTHR33495">
    <property type="entry name" value="ANTI-SIGMA FACTOR ANTAGONIST TM_1081-RELATED-RELATED"/>
    <property type="match status" value="1"/>
</dbReference>
<dbReference type="PANTHER" id="PTHR33495:SF13">
    <property type="entry name" value="ANTI-SIGMA-F FACTOR ANTAGONIST RSFB"/>
    <property type="match status" value="1"/>
</dbReference>
<proteinExistence type="predicted"/>
<feature type="domain" description="STAS" evidence="1">
    <location>
        <begin position="20"/>
        <end position="125"/>
    </location>
</feature>
<name>A0ABS2ATY3_9ACTN</name>
<dbReference type="Proteomes" id="UP000632138">
    <property type="component" value="Unassembled WGS sequence"/>
</dbReference>
<protein>
    <submittedName>
        <fullName evidence="2">STAS domain-containing protein</fullName>
    </submittedName>
</protein>
<dbReference type="Pfam" id="PF13466">
    <property type="entry name" value="STAS_2"/>
    <property type="match status" value="1"/>
</dbReference>
<evidence type="ECO:0000313" key="3">
    <source>
        <dbReference type="Proteomes" id="UP000632138"/>
    </source>
</evidence>
<dbReference type="PROSITE" id="PS50801">
    <property type="entry name" value="STAS"/>
    <property type="match status" value="1"/>
</dbReference>
<evidence type="ECO:0000259" key="1">
    <source>
        <dbReference type="PROSITE" id="PS50801"/>
    </source>
</evidence>
<dbReference type="InterPro" id="IPR058548">
    <property type="entry name" value="MlaB-like_STAS"/>
</dbReference>
<dbReference type="EMBL" id="JAENHP010000027">
    <property type="protein sequence ID" value="MBM2622639.1"/>
    <property type="molecule type" value="Genomic_DNA"/>
</dbReference>
<dbReference type="InterPro" id="IPR036513">
    <property type="entry name" value="STAS_dom_sf"/>
</dbReference>
<accession>A0ABS2ATY3</accession>
<reference evidence="2 3" key="1">
    <citation type="submission" date="2021-01" db="EMBL/GenBank/DDBJ databases">
        <title>Actinoplanes sp. nov. LDG1-06 isolated from lichen.</title>
        <authorList>
            <person name="Saeng-In P."/>
            <person name="Phongsopitanun W."/>
            <person name="Kanchanasin P."/>
            <person name="Yuki M."/>
            <person name="Kudo T."/>
            <person name="Ohkuma M."/>
            <person name="Tanasupawat S."/>
        </authorList>
    </citation>
    <scope>NUCLEOTIDE SEQUENCE [LARGE SCALE GENOMIC DNA]</scope>
    <source>
        <strain evidence="2 3">LDG1-06</strain>
    </source>
</reference>
<gene>
    <name evidence="2" type="ORF">JIG36_44775</name>
</gene>
<sequence>MRPRGGSLFPEQISTSASRLDITTIETGGLVRFVLAGELDATEDPRLREAVALAVARGRPIGIDAAGLTFLDSGGIRALLACRRLVENAGLPFSIVEAGTVAYQVLQITGLLRTFDVPAHRGPSS</sequence>
<evidence type="ECO:0000313" key="2">
    <source>
        <dbReference type="EMBL" id="MBM2622639.1"/>
    </source>
</evidence>
<dbReference type="CDD" id="cd07043">
    <property type="entry name" value="STAS_anti-anti-sigma_factors"/>
    <property type="match status" value="1"/>
</dbReference>
<organism evidence="2 3">
    <name type="scientific">Paractinoplanes ovalisporus</name>
    <dbReference type="NCBI Taxonomy" id="2810368"/>
    <lineage>
        <taxon>Bacteria</taxon>
        <taxon>Bacillati</taxon>
        <taxon>Actinomycetota</taxon>
        <taxon>Actinomycetes</taxon>
        <taxon>Micromonosporales</taxon>
        <taxon>Micromonosporaceae</taxon>
        <taxon>Paractinoplanes</taxon>
    </lineage>
</organism>
<comment type="caution">
    <text evidence="2">The sequence shown here is derived from an EMBL/GenBank/DDBJ whole genome shotgun (WGS) entry which is preliminary data.</text>
</comment>
<dbReference type="RefSeq" id="WP_236049557.1">
    <property type="nucleotide sequence ID" value="NZ_JAENHP010000027.1"/>
</dbReference>
<dbReference type="SUPFAM" id="SSF52091">
    <property type="entry name" value="SpoIIaa-like"/>
    <property type="match status" value="1"/>
</dbReference>
<keyword evidence="3" id="KW-1185">Reference proteome</keyword>
<dbReference type="InterPro" id="IPR002645">
    <property type="entry name" value="STAS_dom"/>
</dbReference>